<gene>
    <name evidence="1" type="ORF">CLV34_1905</name>
</gene>
<proteinExistence type="predicted"/>
<sequence length="525" mass="56672">MAARIEGAYESARRAFASPTLALLHKQRAPLVVTLLGALFTADRAAVPVADAHTEVGEALAGLRSAGFDDLPDASARDLCRQWVAESWLVRQVADDGTEEYRLTAHAVEALEVAWRAGGPRTRVTRSRLRTLLDAVEHLAQEVDPDVSARRDRIEAEVARLTAELEHLDAGGAAPTVAEDQYVEEAENVLFLVRELPADFARVAESIKGLQREVVAGLRQDERPTGEVLAAYLERAEHLLEATAEGRAFAGAMRLLADAERLDALAAELDLLLRHPYADALDPVQRAELRGITRRIETGLDAVLTQQRRTSHIITTQVRHHDPLRDRQVDDLLREVVSALAAWVPSSRRGQDVTALRRLPRIDAGRLRETTWVPARSAPPADIDVWDDDAGADASLAGARAWGGPHYARLLAHATEHAAATHGGPGGAPADELDVAAVFESAPGDLRRPVDLLGYLELALGGPGTDAPGLPAESTHLGRLAGVEPEDAVDATELSVVTATRPDGTTRRFAFGRTTLRLTPPEGDR</sequence>
<protein>
    <submittedName>
        <fullName evidence="1">Uncharacterized protein DUF3375</fullName>
    </submittedName>
</protein>
<evidence type="ECO:0000313" key="2">
    <source>
        <dbReference type="Proteomes" id="UP000231586"/>
    </source>
</evidence>
<organism evidence="1 2">
    <name type="scientific">Luteimicrobium subarcticum</name>
    <dbReference type="NCBI Taxonomy" id="620910"/>
    <lineage>
        <taxon>Bacteria</taxon>
        <taxon>Bacillati</taxon>
        <taxon>Actinomycetota</taxon>
        <taxon>Actinomycetes</taxon>
        <taxon>Micrococcales</taxon>
        <taxon>Luteimicrobium</taxon>
    </lineage>
</organism>
<dbReference type="Pfam" id="PF11855">
    <property type="entry name" value="DUF3375"/>
    <property type="match status" value="1"/>
</dbReference>
<comment type="caution">
    <text evidence="1">The sequence shown here is derived from an EMBL/GenBank/DDBJ whole genome shotgun (WGS) entry which is preliminary data.</text>
</comment>
<keyword evidence="2" id="KW-1185">Reference proteome</keyword>
<reference evidence="1 2" key="1">
    <citation type="submission" date="2017-11" db="EMBL/GenBank/DDBJ databases">
        <title>Genomic Encyclopedia of Archaeal and Bacterial Type Strains, Phase II (KMG-II): From Individual Species to Whole Genera.</title>
        <authorList>
            <person name="Goeker M."/>
        </authorList>
    </citation>
    <scope>NUCLEOTIDE SEQUENCE [LARGE SCALE GENOMIC DNA]</scope>
    <source>
        <strain evidence="1 2">DSM 22413</strain>
    </source>
</reference>
<accession>A0A2M8WR55</accession>
<dbReference type="AlphaFoldDB" id="A0A2M8WR55"/>
<dbReference type="InterPro" id="IPR021804">
    <property type="entry name" value="DUF3375"/>
</dbReference>
<dbReference type="RefSeq" id="WP_100350049.1">
    <property type="nucleotide sequence ID" value="NZ_PGTZ01000008.1"/>
</dbReference>
<dbReference type="OrthoDB" id="3756696at2"/>
<dbReference type="EMBL" id="PGTZ01000008">
    <property type="protein sequence ID" value="PJI93336.1"/>
    <property type="molecule type" value="Genomic_DNA"/>
</dbReference>
<name>A0A2M8WR55_9MICO</name>
<dbReference type="Proteomes" id="UP000231586">
    <property type="component" value="Unassembled WGS sequence"/>
</dbReference>
<evidence type="ECO:0000313" key="1">
    <source>
        <dbReference type="EMBL" id="PJI93336.1"/>
    </source>
</evidence>